<organism evidence="1 2">
    <name type="scientific">Craurococcus roseus</name>
    <dbReference type="NCBI Taxonomy" id="77585"/>
    <lineage>
        <taxon>Bacteria</taxon>
        <taxon>Pseudomonadati</taxon>
        <taxon>Pseudomonadota</taxon>
        <taxon>Alphaproteobacteria</taxon>
        <taxon>Acetobacterales</taxon>
        <taxon>Acetobacteraceae</taxon>
        <taxon>Craurococcus</taxon>
    </lineage>
</organism>
<dbReference type="Proteomes" id="UP001501588">
    <property type="component" value="Unassembled WGS sequence"/>
</dbReference>
<evidence type="ECO:0000313" key="2">
    <source>
        <dbReference type="Proteomes" id="UP001501588"/>
    </source>
</evidence>
<gene>
    <name evidence="1" type="ORF">GCM10009416_42150</name>
</gene>
<protein>
    <submittedName>
        <fullName evidence="1">Uncharacterized protein</fullName>
    </submittedName>
</protein>
<keyword evidence="2" id="KW-1185">Reference proteome</keyword>
<sequence>MPSNPPGSPCPYDEVRREATLMAGGIHDLAQRAGVYHHLFVHSGRNHVFPLLAAHGALWARGHFQKGMRLGWPEVEHAMRDYRIMPERFFEDSVAWLAEVREALGFARRCAPAPP</sequence>
<name>A0ABP3R106_9PROT</name>
<reference evidence="2" key="1">
    <citation type="journal article" date="2019" name="Int. J. Syst. Evol. Microbiol.">
        <title>The Global Catalogue of Microorganisms (GCM) 10K type strain sequencing project: providing services to taxonomists for standard genome sequencing and annotation.</title>
        <authorList>
            <consortium name="The Broad Institute Genomics Platform"/>
            <consortium name="The Broad Institute Genome Sequencing Center for Infectious Disease"/>
            <person name="Wu L."/>
            <person name="Ma J."/>
        </authorList>
    </citation>
    <scope>NUCLEOTIDE SEQUENCE [LARGE SCALE GENOMIC DNA]</scope>
    <source>
        <strain evidence="2">JCM 9933</strain>
    </source>
</reference>
<comment type="caution">
    <text evidence="1">The sequence shown here is derived from an EMBL/GenBank/DDBJ whole genome shotgun (WGS) entry which is preliminary data.</text>
</comment>
<dbReference type="EMBL" id="BAAAFZ010000071">
    <property type="protein sequence ID" value="GAA0599662.1"/>
    <property type="molecule type" value="Genomic_DNA"/>
</dbReference>
<evidence type="ECO:0000313" key="1">
    <source>
        <dbReference type="EMBL" id="GAA0599662.1"/>
    </source>
</evidence>
<proteinExistence type="predicted"/>
<dbReference type="RefSeq" id="WP_343897389.1">
    <property type="nucleotide sequence ID" value="NZ_BAAAFZ010000071.1"/>
</dbReference>
<accession>A0ABP3R106</accession>